<protein>
    <submittedName>
        <fullName evidence="4">Uncharacterized protein LOC102807434</fullName>
    </submittedName>
</protein>
<dbReference type="Gene3D" id="2.10.90.10">
    <property type="entry name" value="Cystine-knot cytokines"/>
    <property type="match status" value="1"/>
</dbReference>
<dbReference type="GeneID" id="102807434"/>
<dbReference type="RefSeq" id="XP_006814626.1">
    <property type="nucleotide sequence ID" value="XM_006814563.1"/>
</dbReference>
<dbReference type="PANTHER" id="PTHR21719">
    <property type="entry name" value="FI06402P-RELATED"/>
    <property type="match status" value="1"/>
</dbReference>
<feature type="domain" description="Platelet-derived growth factor (PDGF) family profile" evidence="2">
    <location>
        <begin position="1"/>
        <end position="118"/>
    </location>
</feature>
<proteinExistence type="inferred from homology"/>
<evidence type="ECO:0000313" key="4">
    <source>
        <dbReference type="RefSeq" id="XP_006814626.1"/>
    </source>
</evidence>
<gene>
    <name evidence="4" type="primary">LOC102807434</name>
</gene>
<evidence type="ECO:0000313" key="3">
    <source>
        <dbReference type="Proteomes" id="UP000694865"/>
    </source>
</evidence>
<dbReference type="PANTHER" id="PTHR21719:SF1">
    <property type="entry name" value="FI06402P-RELATED"/>
    <property type="match status" value="1"/>
</dbReference>
<dbReference type="PROSITE" id="PS50278">
    <property type="entry name" value="PDGF_2"/>
    <property type="match status" value="1"/>
</dbReference>
<dbReference type="SUPFAM" id="SSF57501">
    <property type="entry name" value="Cystine-knot cytokines"/>
    <property type="match status" value="1"/>
</dbReference>
<comment type="similarity">
    <text evidence="1">Belongs to the PDGF/VEGF growth factor family.</text>
</comment>
<dbReference type="SMART" id="SM00141">
    <property type="entry name" value="PDGF"/>
    <property type="match status" value="1"/>
</dbReference>
<evidence type="ECO:0000259" key="2">
    <source>
        <dbReference type="PROSITE" id="PS50278"/>
    </source>
</evidence>
<feature type="non-terminal residue" evidence="4">
    <location>
        <position position="129"/>
    </location>
</feature>
<name>A0ABM0M3N5_SACKO</name>
<dbReference type="Proteomes" id="UP000694865">
    <property type="component" value="Unplaced"/>
</dbReference>
<dbReference type="Pfam" id="PF00341">
    <property type="entry name" value="PDGF"/>
    <property type="match status" value="1"/>
</dbReference>
<dbReference type="InterPro" id="IPR029034">
    <property type="entry name" value="Cystine-knot_cytokine"/>
</dbReference>
<keyword evidence="3" id="KW-1185">Reference proteome</keyword>
<sequence>MINREASKARCKPRDTVVDVYKELGLHKGISLIFPECVLVQRCENNGCCHDTQECKVDVNQTRNVSMLFITPTPAFRNISMDKSCSCQNKPGFCPESYPCPDGGLWDSVTCGCQCKKRCPFPFVLDRIK</sequence>
<reference evidence="4" key="1">
    <citation type="submission" date="2025-08" db="UniProtKB">
        <authorList>
            <consortium name="RefSeq"/>
        </authorList>
    </citation>
    <scope>IDENTIFICATION</scope>
    <source>
        <tissue evidence="4">Testes</tissue>
    </source>
</reference>
<dbReference type="InterPro" id="IPR000072">
    <property type="entry name" value="PDGF/VEGF_dom"/>
</dbReference>
<keyword evidence="1" id="KW-0339">Growth factor</keyword>
<evidence type="ECO:0000256" key="1">
    <source>
        <dbReference type="RuleBase" id="RU003818"/>
    </source>
</evidence>
<organism evidence="3 4">
    <name type="scientific">Saccoglossus kowalevskii</name>
    <name type="common">Acorn worm</name>
    <dbReference type="NCBI Taxonomy" id="10224"/>
    <lineage>
        <taxon>Eukaryota</taxon>
        <taxon>Metazoa</taxon>
        <taxon>Hemichordata</taxon>
        <taxon>Enteropneusta</taxon>
        <taxon>Harrimaniidae</taxon>
        <taxon>Saccoglossus</taxon>
    </lineage>
</organism>
<accession>A0ABM0M3N5</accession>